<gene>
    <name evidence="7" type="ORF">J5U18_10325</name>
</gene>
<dbReference type="AlphaFoldDB" id="A0A8T4HCY4"/>
<evidence type="ECO:0000256" key="3">
    <source>
        <dbReference type="ARBA" id="ARBA00023004"/>
    </source>
</evidence>
<dbReference type="SUPFAM" id="SSF46626">
    <property type="entry name" value="Cytochrome c"/>
    <property type="match status" value="1"/>
</dbReference>
<dbReference type="InterPro" id="IPR050597">
    <property type="entry name" value="Cytochrome_c_Oxidase_Subunit"/>
</dbReference>
<keyword evidence="2 4" id="KW-0479">Metal-binding</keyword>
<evidence type="ECO:0000313" key="7">
    <source>
        <dbReference type="EMBL" id="MBP3943956.1"/>
    </source>
</evidence>
<evidence type="ECO:0000313" key="8">
    <source>
        <dbReference type="Proteomes" id="UP000679691"/>
    </source>
</evidence>
<dbReference type="GO" id="GO:0046872">
    <property type="term" value="F:metal ion binding"/>
    <property type="evidence" value="ECO:0007669"/>
    <property type="project" value="UniProtKB-KW"/>
</dbReference>
<dbReference type="PROSITE" id="PS51007">
    <property type="entry name" value="CYTC"/>
    <property type="match status" value="1"/>
</dbReference>
<dbReference type="InterPro" id="IPR032858">
    <property type="entry name" value="CcoP_N"/>
</dbReference>
<organism evidence="7 8">
    <name type="scientific">Rhinopithecimicrobium faecis</name>
    <dbReference type="NCBI Taxonomy" id="2820698"/>
    <lineage>
        <taxon>Bacteria</taxon>
        <taxon>Pseudomonadati</taxon>
        <taxon>Bacteroidota</taxon>
        <taxon>Sphingobacteriia</taxon>
        <taxon>Sphingobacteriales</taxon>
        <taxon>Sphingobacteriaceae</taxon>
        <taxon>Rhinopithecimicrobium</taxon>
    </lineage>
</organism>
<evidence type="ECO:0000256" key="5">
    <source>
        <dbReference type="SAM" id="Phobius"/>
    </source>
</evidence>
<dbReference type="Pfam" id="PF14715">
    <property type="entry name" value="FixP_N"/>
    <property type="match status" value="1"/>
</dbReference>
<reference evidence="7" key="1">
    <citation type="submission" date="2021-03" db="EMBL/GenBank/DDBJ databases">
        <authorList>
            <person name="Lu T."/>
            <person name="Wang Q."/>
            <person name="Han X."/>
        </authorList>
    </citation>
    <scope>NUCLEOTIDE SEQUENCE</scope>
    <source>
        <strain evidence="7">WQ 2009</strain>
    </source>
</reference>
<accession>A0A8T4HCY4</accession>
<feature type="transmembrane region" description="Helical" evidence="5">
    <location>
        <begin position="119"/>
        <end position="138"/>
    </location>
</feature>
<protein>
    <submittedName>
        <fullName evidence="7">C-type cytochrome</fullName>
    </submittedName>
</protein>
<dbReference type="GO" id="GO:0020037">
    <property type="term" value="F:heme binding"/>
    <property type="evidence" value="ECO:0007669"/>
    <property type="project" value="InterPro"/>
</dbReference>
<dbReference type="GO" id="GO:0009055">
    <property type="term" value="F:electron transfer activity"/>
    <property type="evidence" value="ECO:0007669"/>
    <property type="project" value="InterPro"/>
</dbReference>
<dbReference type="Pfam" id="PF13442">
    <property type="entry name" value="Cytochrome_CBB3"/>
    <property type="match status" value="1"/>
</dbReference>
<dbReference type="Proteomes" id="UP000679691">
    <property type="component" value="Unassembled WGS sequence"/>
</dbReference>
<keyword evidence="5" id="KW-0472">Membrane</keyword>
<evidence type="ECO:0000256" key="4">
    <source>
        <dbReference type="PROSITE-ProRule" id="PRU00433"/>
    </source>
</evidence>
<evidence type="ECO:0000256" key="2">
    <source>
        <dbReference type="ARBA" id="ARBA00022723"/>
    </source>
</evidence>
<keyword evidence="5" id="KW-0812">Transmembrane</keyword>
<dbReference type="InterPro" id="IPR009056">
    <property type="entry name" value="Cyt_c-like_dom"/>
</dbReference>
<dbReference type="InterPro" id="IPR038414">
    <property type="entry name" value="CcoP_N_sf"/>
</dbReference>
<feature type="transmembrane region" description="Helical" evidence="5">
    <location>
        <begin position="29"/>
        <end position="48"/>
    </location>
</feature>
<keyword evidence="8" id="KW-1185">Reference proteome</keyword>
<dbReference type="Gene3D" id="1.10.760.10">
    <property type="entry name" value="Cytochrome c-like domain"/>
    <property type="match status" value="1"/>
</dbReference>
<evidence type="ECO:0000259" key="6">
    <source>
        <dbReference type="PROSITE" id="PS51007"/>
    </source>
</evidence>
<dbReference type="InterPro" id="IPR036909">
    <property type="entry name" value="Cyt_c-like_dom_sf"/>
</dbReference>
<feature type="domain" description="Cytochrome c" evidence="6">
    <location>
        <begin position="180"/>
        <end position="259"/>
    </location>
</feature>
<comment type="caution">
    <text evidence="7">The sequence shown here is derived from an EMBL/GenBank/DDBJ whole genome shotgun (WGS) entry which is preliminary data.</text>
</comment>
<name>A0A8T4HCY4_9SPHI</name>
<keyword evidence="3 4" id="KW-0408">Iron</keyword>
<dbReference type="RefSeq" id="WP_353547461.1">
    <property type="nucleotide sequence ID" value="NZ_JAGKSB010000011.1"/>
</dbReference>
<dbReference type="PANTHER" id="PTHR33751">
    <property type="entry name" value="CBB3-TYPE CYTOCHROME C OXIDASE SUBUNIT FIXP"/>
    <property type="match status" value="1"/>
</dbReference>
<dbReference type="Gene3D" id="6.10.280.130">
    <property type="match status" value="1"/>
</dbReference>
<dbReference type="PANTHER" id="PTHR33751:SF1">
    <property type="entry name" value="CBB3-TYPE CYTOCHROME C OXIDASE SUBUNIT FIXP"/>
    <property type="match status" value="1"/>
</dbReference>
<sequence>MFPLITLAPALASLPSDLSLGSGNYYNDVMIIAVIVVLISVLAAAFVIQRAMSAILKLTMPELLQQEKAEKAQKKILQKARWNNILGLRPISEEKDIMIDHDFDGITELDNPIPIWFNALFYSTVTFGIIYLLIYQVFGWGMNQDQEYVHEMAIAEKEKQAYLAQAANLIDESSIEVNATMIAAGAAIFQANCAACHGDAGQGGIGPNLADKFWIHGGEIKDVFKTVKYGVPDKGMVPWEQTLSPAQIAEVSNYVLSLRGTNPAGAKEAQGVEVTYESAAAEPQKEEVL</sequence>
<keyword evidence="5" id="KW-1133">Transmembrane helix</keyword>
<dbReference type="EMBL" id="JAGKSB010000011">
    <property type="protein sequence ID" value="MBP3943956.1"/>
    <property type="molecule type" value="Genomic_DNA"/>
</dbReference>
<proteinExistence type="predicted"/>
<keyword evidence="1 4" id="KW-0349">Heme</keyword>
<evidence type="ECO:0000256" key="1">
    <source>
        <dbReference type="ARBA" id="ARBA00022617"/>
    </source>
</evidence>